<dbReference type="FunFam" id="3.40.50.1820:FF:000072">
    <property type="entry name" value="Serine carboxypeptidase-like 19"/>
    <property type="match status" value="1"/>
</dbReference>
<sequence>MALEAARKQRLTLLNWIMALPAAALLVLVFLVDLPISSSTIVTTLPGYTGDLPFTLETGYVGVGENEEAQLFYYFVESQRSPKKDPLMLWITGGPGCSSLIGFMFENGPLSFTYEDYSGGLPTLHVNPYAWTQGLNILYLDAPVGTGFSYSVTSQGYHVDDRTFVAHAYEFLQKWMMNHTEYLENQLYIGGDSYSGIPIPMLVQDILDGVGSGPLFNLKGYVLGNPVTDSFIDDNSRIPFAHRLTLIPDDLYKEAEKSCHGDFVNVDPNNKQCAVDILAIDELVRQINEEQVLEPACSNSAPQPDDAILSRRFLKQNSKHLFRSLPTAPSHWCRSYNMALCTIWANNAAVQEALNVRNGSKSEWEVCISIDNYTEDVSSTLDYHRNLSKANLQALIYSGDHDMSIPHIGTQEWISSLNLTLNDVWRAWFVDGQVAGYTKKYKNNDYSLTFATVKGAGHFAAMYKIEECSAMVDRWLAHFPL</sequence>
<dbReference type="InterPro" id="IPR029058">
    <property type="entry name" value="AB_hydrolase_fold"/>
</dbReference>
<dbReference type="GO" id="GO:0016747">
    <property type="term" value="F:acyltransferase activity, transferring groups other than amino-acyl groups"/>
    <property type="evidence" value="ECO:0007669"/>
    <property type="project" value="TreeGrafter"/>
</dbReference>
<dbReference type="Pfam" id="PF00450">
    <property type="entry name" value="Peptidase_S10"/>
    <property type="match status" value="1"/>
</dbReference>
<comment type="caution">
    <text evidence="3">The sequence shown here is derived from an EMBL/GenBank/DDBJ whole genome shotgun (WGS) entry which is preliminary data.</text>
</comment>
<protein>
    <recommendedName>
        <fullName evidence="5">Serine carboxypeptidase-like 18</fullName>
    </recommendedName>
</protein>
<evidence type="ECO:0000256" key="2">
    <source>
        <dbReference type="SAM" id="Phobius"/>
    </source>
</evidence>
<evidence type="ECO:0008006" key="5">
    <source>
        <dbReference type="Google" id="ProtNLM"/>
    </source>
</evidence>
<dbReference type="PANTHER" id="PTHR11802:SF487">
    <property type="entry name" value="SERINE CARBOXYPEPTIDASE-LIKE 13"/>
    <property type="match status" value="1"/>
</dbReference>
<evidence type="ECO:0000313" key="3">
    <source>
        <dbReference type="EMBL" id="KAK9266262.1"/>
    </source>
</evidence>
<dbReference type="Proteomes" id="UP001415857">
    <property type="component" value="Unassembled WGS sequence"/>
</dbReference>
<keyword evidence="2" id="KW-0812">Transmembrane</keyword>
<dbReference type="Gene3D" id="3.40.50.1820">
    <property type="entry name" value="alpha/beta hydrolase"/>
    <property type="match status" value="1"/>
</dbReference>
<dbReference type="GO" id="GO:0019748">
    <property type="term" value="P:secondary metabolic process"/>
    <property type="evidence" value="ECO:0007669"/>
    <property type="project" value="TreeGrafter"/>
</dbReference>
<dbReference type="SUPFAM" id="SSF53474">
    <property type="entry name" value="alpha/beta-Hydrolases"/>
    <property type="match status" value="1"/>
</dbReference>
<keyword evidence="2" id="KW-1133">Transmembrane helix</keyword>
<comment type="similarity">
    <text evidence="1">Belongs to the peptidase S10 family.</text>
</comment>
<dbReference type="InterPro" id="IPR001563">
    <property type="entry name" value="Peptidase_S10"/>
</dbReference>
<evidence type="ECO:0000313" key="4">
    <source>
        <dbReference type="Proteomes" id="UP001415857"/>
    </source>
</evidence>
<evidence type="ECO:0000256" key="1">
    <source>
        <dbReference type="ARBA" id="ARBA00009431"/>
    </source>
</evidence>
<name>A0AAP0QYL0_LIQFO</name>
<dbReference type="PRINTS" id="PR00724">
    <property type="entry name" value="CRBOXYPTASEC"/>
</dbReference>
<dbReference type="FunFam" id="3.40.50.12670:FF:000002">
    <property type="entry name" value="Carboxypeptidase"/>
    <property type="match status" value="1"/>
</dbReference>
<keyword evidence="2" id="KW-0472">Membrane</keyword>
<accession>A0AAP0QYL0</accession>
<dbReference type="PANTHER" id="PTHR11802">
    <property type="entry name" value="SERINE PROTEASE FAMILY S10 SERINE CARBOXYPEPTIDASE"/>
    <property type="match status" value="1"/>
</dbReference>
<dbReference type="GO" id="GO:0006508">
    <property type="term" value="P:proteolysis"/>
    <property type="evidence" value="ECO:0007669"/>
    <property type="project" value="InterPro"/>
</dbReference>
<gene>
    <name evidence="3" type="ORF">L1049_010780</name>
</gene>
<dbReference type="GO" id="GO:0004185">
    <property type="term" value="F:serine-type carboxypeptidase activity"/>
    <property type="evidence" value="ECO:0007669"/>
    <property type="project" value="InterPro"/>
</dbReference>
<proteinExistence type="inferred from homology"/>
<organism evidence="3 4">
    <name type="scientific">Liquidambar formosana</name>
    <name type="common">Formosan gum</name>
    <dbReference type="NCBI Taxonomy" id="63359"/>
    <lineage>
        <taxon>Eukaryota</taxon>
        <taxon>Viridiplantae</taxon>
        <taxon>Streptophyta</taxon>
        <taxon>Embryophyta</taxon>
        <taxon>Tracheophyta</taxon>
        <taxon>Spermatophyta</taxon>
        <taxon>Magnoliopsida</taxon>
        <taxon>eudicotyledons</taxon>
        <taxon>Gunneridae</taxon>
        <taxon>Pentapetalae</taxon>
        <taxon>Saxifragales</taxon>
        <taxon>Altingiaceae</taxon>
        <taxon>Liquidambar</taxon>
    </lineage>
</organism>
<feature type="transmembrane region" description="Helical" evidence="2">
    <location>
        <begin position="12"/>
        <end position="32"/>
    </location>
</feature>
<dbReference type="EMBL" id="JBBPBK010000197">
    <property type="protein sequence ID" value="KAK9266262.1"/>
    <property type="molecule type" value="Genomic_DNA"/>
</dbReference>
<dbReference type="Gene3D" id="3.40.50.12670">
    <property type="match status" value="1"/>
</dbReference>
<keyword evidence="4" id="KW-1185">Reference proteome</keyword>
<reference evidence="3 4" key="1">
    <citation type="journal article" date="2024" name="Plant J.">
        <title>Genome sequences and population genomics reveal climatic adaptation and genomic divergence between two closely related sweetgum species.</title>
        <authorList>
            <person name="Xu W.Q."/>
            <person name="Ren C.Q."/>
            <person name="Zhang X.Y."/>
            <person name="Comes H.P."/>
            <person name="Liu X.H."/>
            <person name="Li Y.G."/>
            <person name="Kettle C.J."/>
            <person name="Jalonen R."/>
            <person name="Gaisberger H."/>
            <person name="Ma Y.Z."/>
            <person name="Qiu Y.X."/>
        </authorList>
    </citation>
    <scope>NUCLEOTIDE SEQUENCE [LARGE SCALE GENOMIC DNA]</scope>
    <source>
        <strain evidence="3">Hangzhou</strain>
    </source>
</reference>
<dbReference type="AlphaFoldDB" id="A0AAP0QYL0"/>